<evidence type="ECO:0000256" key="4">
    <source>
        <dbReference type="ARBA" id="ARBA00022801"/>
    </source>
</evidence>
<keyword evidence="1" id="KW-0645">Protease</keyword>
<proteinExistence type="predicted"/>
<dbReference type="GO" id="GO:0004190">
    <property type="term" value="F:aspartic-type endopeptidase activity"/>
    <property type="evidence" value="ECO:0007669"/>
    <property type="project" value="UniProtKB-KW"/>
</dbReference>
<evidence type="ECO:0000313" key="15">
    <source>
        <dbReference type="EMBL" id="GEU70257.1"/>
    </source>
</evidence>
<dbReference type="Gene3D" id="1.10.340.70">
    <property type="match status" value="1"/>
</dbReference>
<keyword evidence="8" id="KW-0808">Transferase</keyword>
<dbReference type="InterPro" id="IPR043128">
    <property type="entry name" value="Rev_trsase/Diguanyl_cyclase"/>
</dbReference>
<dbReference type="Pfam" id="PF17919">
    <property type="entry name" value="RT_RNaseH_2"/>
    <property type="match status" value="1"/>
</dbReference>
<dbReference type="EMBL" id="BKCJ010006082">
    <property type="protein sequence ID" value="GEU70257.1"/>
    <property type="molecule type" value="Genomic_DNA"/>
</dbReference>
<dbReference type="GO" id="GO:0003964">
    <property type="term" value="F:RNA-directed DNA polymerase activity"/>
    <property type="evidence" value="ECO:0007669"/>
    <property type="project" value="UniProtKB-KW"/>
</dbReference>
<dbReference type="Gene3D" id="3.10.10.10">
    <property type="entry name" value="HIV Type 1 Reverse Transcriptase, subunit A, domain 1"/>
    <property type="match status" value="1"/>
</dbReference>
<dbReference type="InterPro" id="IPR056924">
    <property type="entry name" value="SH3_Tf2-1"/>
</dbReference>
<dbReference type="InterPro" id="IPR041588">
    <property type="entry name" value="Integrase_H2C2"/>
</dbReference>
<feature type="domain" description="Integrase zinc-binding" evidence="13">
    <location>
        <begin position="480"/>
        <end position="535"/>
    </location>
</feature>
<dbReference type="InterPro" id="IPR016197">
    <property type="entry name" value="Chromo-like_dom_sf"/>
</dbReference>
<protein>
    <submittedName>
        <fullName evidence="15">Uncharacterized protein</fullName>
    </submittedName>
</protein>
<dbReference type="InterPro" id="IPR012337">
    <property type="entry name" value="RNaseH-like_sf"/>
</dbReference>
<evidence type="ECO:0000259" key="14">
    <source>
        <dbReference type="Pfam" id="PF24626"/>
    </source>
</evidence>
<dbReference type="Pfam" id="PF24626">
    <property type="entry name" value="SH3_Tf2-1"/>
    <property type="match status" value="1"/>
</dbReference>
<keyword evidence="2" id="KW-0479">Metal-binding</keyword>
<keyword evidence="9" id="KW-0238">DNA-binding</keyword>
<evidence type="ECO:0000256" key="7">
    <source>
        <dbReference type="ARBA" id="ARBA00022918"/>
    </source>
</evidence>
<name>A0A6L2MAI4_TANCI</name>
<evidence type="ECO:0000256" key="11">
    <source>
        <dbReference type="ARBA" id="ARBA00023268"/>
    </source>
</evidence>
<dbReference type="Gene3D" id="3.30.420.10">
    <property type="entry name" value="Ribonuclease H-like superfamily/Ribonuclease H"/>
    <property type="match status" value="1"/>
</dbReference>
<keyword evidence="8" id="KW-0548">Nucleotidyltransferase</keyword>
<keyword evidence="6" id="KW-0229">DNA integration</keyword>
<gene>
    <name evidence="15" type="ORF">Tci_042235</name>
</gene>
<evidence type="ECO:0000256" key="8">
    <source>
        <dbReference type="ARBA" id="ARBA00022932"/>
    </source>
</evidence>
<evidence type="ECO:0000256" key="3">
    <source>
        <dbReference type="ARBA" id="ARBA00022750"/>
    </source>
</evidence>
<dbReference type="InterPro" id="IPR041577">
    <property type="entry name" value="RT_RNaseH_2"/>
</dbReference>
<dbReference type="GO" id="GO:0003677">
    <property type="term" value="F:DNA binding"/>
    <property type="evidence" value="ECO:0007669"/>
    <property type="project" value="UniProtKB-KW"/>
</dbReference>
<evidence type="ECO:0000256" key="2">
    <source>
        <dbReference type="ARBA" id="ARBA00022723"/>
    </source>
</evidence>
<dbReference type="CDD" id="cd01647">
    <property type="entry name" value="RT_LTR"/>
    <property type="match status" value="1"/>
</dbReference>
<dbReference type="InterPro" id="IPR043502">
    <property type="entry name" value="DNA/RNA_pol_sf"/>
</dbReference>
<dbReference type="GO" id="GO:0006310">
    <property type="term" value="P:DNA recombination"/>
    <property type="evidence" value="ECO:0007669"/>
    <property type="project" value="UniProtKB-KW"/>
</dbReference>
<keyword evidence="5" id="KW-0460">Magnesium</keyword>
<dbReference type="Gene3D" id="3.30.70.270">
    <property type="match status" value="1"/>
</dbReference>
<keyword evidence="3" id="KW-0064">Aspartyl protease</keyword>
<dbReference type="GO" id="GO:0003887">
    <property type="term" value="F:DNA-directed DNA polymerase activity"/>
    <property type="evidence" value="ECO:0007669"/>
    <property type="project" value="UniProtKB-KW"/>
</dbReference>
<evidence type="ECO:0000259" key="12">
    <source>
        <dbReference type="Pfam" id="PF17919"/>
    </source>
</evidence>
<keyword evidence="11" id="KW-0511">Multifunctional enzyme</keyword>
<dbReference type="SUPFAM" id="SSF54160">
    <property type="entry name" value="Chromo domain-like"/>
    <property type="match status" value="1"/>
</dbReference>
<dbReference type="SUPFAM" id="SSF53098">
    <property type="entry name" value="Ribonuclease H-like"/>
    <property type="match status" value="1"/>
</dbReference>
<sequence>MVESGHFLECKSFFQATPLEINKTQFHVPLFVIPVQGSDVILGLAWLSSLGPILADFSIPQLSFNVNGSPCVITCQPFAAPVTPSTLHSLIRKNSVASLHAMIYHCSLPLPTTPKPASHPDLIIESLLTKFRPLFEPPHSLPPPRPHDHHIPLAPNTNPINSKPFRYPHYQKEIMTPLIKDMLTDGVIQPRQSPYSSPILLMQKKDGTWRFCVDYRALNAATIRDRFPIPTVDELLDELHGSKIDLRAGYHQIREDPDKLAAIKSWPSPNSFTTLRAFLGLTGYYRRFVPTYAHIASHLTDILKKPSFTWNAVANTAFTKLKDVMTHLITLALTNFSEPFDLTTDASGVAIGTVLSQNDKPISFFRKKSSDRTQANSTYIRELYPISNKKMATISTGSKVLSKENNVADALSRLDTANIMAISSPRATWLDELRLYYKNDPEGQKMIEQLKQNSHQIPQHTHHNGLLYVQGRLFIPNISNIRLLILQEFHASALGGHTGVKATLQCLLPYFYWPTIKADVTDFIKKCSIFQSTKYPTHKPYGLLQPLPTPSQMWYDITMDFITHFPSSNGKTTIWRPAFFKPLMDPIFKQLGTKLRYSSAYHPQTDCQTEVVNRCLEAYLRAFVHDEHRLWNRYLYLAEFWYNTSFHSSIQMTPFRAMYGREATTIHEYTPGSNHTASIDESLREHQRLTTILKLALEHTRQWMSKQANKKRLDKQFQVGDFVYLRLCNYRQNSVAARDNQKLAKRFFGPYRVLEKIGPVAYRLELPITSRVHPVFHVSLLKESHSHTASSEFPSEWLKMHLRMSHNQNQSCDDVNQEILIKWMNHEQEEATWEDLNEISTRFCDFIGHEDVFVL</sequence>
<feature type="domain" description="Tf2-1-like SH3-like" evidence="14">
    <location>
        <begin position="720"/>
        <end position="783"/>
    </location>
</feature>
<keyword evidence="7" id="KW-0695">RNA-directed DNA polymerase</keyword>
<dbReference type="InterPro" id="IPR036397">
    <property type="entry name" value="RNaseH_sf"/>
</dbReference>
<dbReference type="GO" id="GO:0046872">
    <property type="term" value="F:metal ion binding"/>
    <property type="evidence" value="ECO:0007669"/>
    <property type="project" value="UniProtKB-KW"/>
</dbReference>
<dbReference type="SUPFAM" id="SSF56672">
    <property type="entry name" value="DNA/RNA polymerases"/>
    <property type="match status" value="1"/>
</dbReference>
<accession>A0A6L2MAI4</accession>
<evidence type="ECO:0000256" key="1">
    <source>
        <dbReference type="ARBA" id="ARBA00022670"/>
    </source>
</evidence>
<evidence type="ECO:0000256" key="10">
    <source>
        <dbReference type="ARBA" id="ARBA00023172"/>
    </source>
</evidence>
<feature type="domain" description="Reverse transcriptase/retrotransposon-derived protein RNase H-like" evidence="12">
    <location>
        <begin position="310"/>
        <end position="386"/>
    </location>
</feature>
<dbReference type="FunFam" id="3.30.70.270:FF:000020">
    <property type="entry name" value="Transposon Tf2-6 polyprotein-like Protein"/>
    <property type="match status" value="1"/>
</dbReference>
<evidence type="ECO:0000259" key="13">
    <source>
        <dbReference type="Pfam" id="PF17921"/>
    </source>
</evidence>
<dbReference type="Pfam" id="PF17921">
    <property type="entry name" value="Integrase_H2C2"/>
    <property type="match status" value="1"/>
</dbReference>
<dbReference type="PANTHER" id="PTHR37984:SF5">
    <property type="entry name" value="PROTEIN NYNRIN-LIKE"/>
    <property type="match status" value="1"/>
</dbReference>
<dbReference type="GO" id="GO:0015074">
    <property type="term" value="P:DNA integration"/>
    <property type="evidence" value="ECO:0007669"/>
    <property type="project" value="UniProtKB-KW"/>
</dbReference>
<organism evidence="15">
    <name type="scientific">Tanacetum cinerariifolium</name>
    <name type="common">Dalmatian daisy</name>
    <name type="synonym">Chrysanthemum cinerariifolium</name>
    <dbReference type="NCBI Taxonomy" id="118510"/>
    <lineage>
        <taxon>Eukaryota</taxon>
        <taxon>Viridiplantae</taxon>
        <taxon>Streptophyta</taxon>
        <taxon>Embryophyta</taxon>
        <taxon>Tracheophyta</taxon>
        <taxon>Spermatophyta</taxon>
        <taxon>Magnoliopsida</taxon>
        <taxon>eudicotyledons</taxon>
        <taxon>Gunneridae</taxon>
        <taxon>Pentapetalae</taxon>
        <taxon>asterids</taxon>
        <taxon>campanulids</taxon>
        <taxon>Asterales</taxon>
        <taxon>Asteraceae</taxon>
        <taxon>Asteroideae</taxon>
        <taxon>Anthemideae</taxon>
        <taxon>Anthemidinae</taxon>
        <taxon>Tanacetum</taxon>
    </lineage>
</organism>
<evidence type="ECO:0000256" key="6">
    <source>
        <dbReference type="ARBA" id="ARBA00022908"/>
    </source>
</evidence>
<evidence type="ECO:0000256" key="9">
    <source>
        <dbReference type="ARBA" id="ARBA00023125"/>
    </source>
</evidence>
<dbReference type="InterPro" id="IPR050951">
    <property type="entry name" value="Retrovirus_Pol_polyprotein"/>
</dbReference>
<keyword evidence="8" id="KW-0239">DNA-directed DNA polymerase</keyword>
<dbReference type="PANTHER" id="PTHR37984">
    <property type="entry name" value="PROTEIN CBG26694"/>
    <property type="match status" value="1"/>
</dbReference>
<keyword evidence="10" id="KW-0233">DNA recombination</keyword>
<comment type="caution">
    <text evidence="15">The sequence shown here is derived from an EMBL/GenBank/DDBJ whole genome shotgun (WGS) entry which is preliminary data.</text>
</comment>
<keyword evidence="4" id="KW-0378">Hydrolase</keyword>
<dbReference type="GO" id="GO:0006508">
    <property type="term" value="P:proteolysis"/>
    <property type="evidence" value="ECO:0007669"/>
    <property type="project" value="UniProtKB-KW"/>
</dbReference>
<dbReference type="AlphaFoldDB" id="A0A6L2MAI4"/>
<reference evidence="15" key="1">
    <citation type="journal article" date="2019" name="Sci. Rep.">
        <title>Draft genome of Tanacetum cinerariifolium, the natural source of mosquito coil.</title>
        <authorList>
            <person name="Yamashiro T."/>
            <person name="Shiraishi A."/>
            <person name="Satake H."/>
            <person name="Nakayama K."/>
        </authorList>
    </citation>
    <scope>NUCLEOTIDE SEQUENCE</scope>
</reference>
<evidence type="ECO:0000256" key="5">
    <source>
        <dbReference type="ARBA" id="ARBA00022842"/>
    </source>
</evidence>